<dbReference type="GO" id="GO:0032259">
    <property type="term" value="P:methylation"/>
    <property type="evidence" value="ECO:0007669"/>
    <property type="project" value="UniProtKB-KW"/>
</dbReference>
<dbReference type="AlphaFoldDB" id="A0A0B5ANU6"/>
<dbReference type="CDD" id="cd02440">
    <property type="entry name" value="AdoMet_MTases"/>
    <property type="match status" value="1"/>
</dbReference>
<feature type="domain" description="Methyltransferase" evidence="1">
    <location>
        <begin position="38"/>
        <end position="203"/>
    </location>
</feature>
<organism evidence="2 3">
    <name type="scientific">Jeotgalibacillus malaysiensis</name>
    <dbReference type="NCBI Taxonomy" id="1508404"/>
    <lineage>
        <taxon>Bacteria</taxon>
        <taxon>Bacillati</taxon>
        <taxon>Bacillota</taxon>
        <taxon>Bacilli</taxon>
        <taxon>Bacillales</taxon>
        <taxon>Caryophanaceae</taxon>
        <taxon>Jeotgalibacillus</taxon>
    </lineage>
</organism>
<dbReference type="InterPro" id="IPR029063">
    <property type="entry name" value="SAM-dependent_MTases_sf"/>
</dbReference>
<name>A0A0B5ANU6_9BACL</name>
<evidence type="ECO:0000259" key="1">
    <source>
        <dbReference type="Pfam" id="PF13847"/>
    </source>
</evidence>
<proteinExistence type="predicted"/>
<evidence type="ECO:0000313" key="2">
    <source>
        <dbReference type="EMBL" id="AJD89704.1"/>
    </source>
</evidence>
<dbReference type="InterPro" id="IPR025714">
    <property type="entry name" value="Methyltranfer_dom"/>
</dbReference>
<dbReference type="EMBL" id="CP009416">
    <property type="protein sequence ID" value="AJD89704.1"/>
    <property type="molecule type" value="Genomic_DNA"/>
</dbReference>
<keyword evidence="3" id="KW-1185">Reference proteome</keyword>
<dbReference type="PANTHER" id="PTHR43667">
    <property type="entry name" value="CYCLOPROPANE-FATTY-ACYL-PHOSPHOLIPID SYNTHASE"/>
    <property type="match status" value="1"/>
</dbReference>
<dbReference type="Proteomes" id="UP000031449">
    <property type="component" value="Chromosome"/>
</dbReference>
<dbReference type="HOGENOM" id="CLU_058846_2_0_9"/>
<reference evidence="2 3" key="1">
    <citation type="submission" date="2014-08" db="EMBL/GenBank/DDBJ databases">
        <title>Complete genome of a marine bacteria Jeotgalibacillus malaysiensis.</title>
        <authorList>
            <person name="Yaakop A.S."/>
            <person name="Chan K.-G."/>
            <person name="Goh K.M."/>
        </authorList>
    </citation>
    <scope>NUCLEOTIDE SEQUENCE [LARGE SCALE GENOMIC DNA]</scope>
    <source>
        <strain evidence="2 3">D5</strain>
    </source>
</reference>
<dbReference type="GO" id="GO:0008168">
    <property type="term" value="F:methyltransferase activity"/>
    <property type="evidence" value="ECO:0007669"/>
    <property type="project" value="UniProtKB-KW"/>
</dbReference>
<dbReference type="Gene3D" id="3.40.50.150">
    <property type="entry name" value="Vaccinia Virus protein VP39"/>
    <property type="match status" value="1"/>
</dbReference>
<dbReference type="SUPFAM" id="SSF53335">
    <property type="entry name" value="S-adenosyl-L-methionine-dependent methyltransferases"/>
    <property type="match status" value="1"/>
</dbReference>
<dbReference type="STRING" id="1508404.JMA_03870"/>
<dbReference type="PANTHER" id="PTHR43667:SF2">
    <property type="entry name" value="FATTY ACID C-METHYL TRANSFERASE"/>
    <property type="match status" value="1"/>
</dbReference>
<dbReference type="InterPro" id="IPR050723">
    <property type="entry name" value="CFA/CMAS"/>
</dbReference>
<gene>
    <name evidence="2" type="ORF">JMA_03870</name>
</gene>
<keyword evidence="2" id="KW-0808">Transferase</keyword>
<dbReference type="Pfam" id="PF13847">
    <property type="entry name" value="Methyltransf_31"/>
    <property type="match status" value="1"/>
</dbReference>
<protein>
    <submittedName>
        <fullName evidence="2">SAM-dependent methyltransferase</fullName>
    </submittedName>
</protein>
<accession>A0A0B5ANU6</accession>
<dbReference type="OrthoDB" id="9777638at2"/>
<dbReference type="KEGG" id="jeo:JMA_03870"/>
<dbReference type="BioCyc" id="JESP1508404:G14D9-9604-MONOMER"/>
<keyword evidence="2" id="KW-0489">Methyltransferase</keyword>
<sequence>MSQTSVQKFIKQFKLFENDQIQQTQLQHRYALVEAFGIKEGMKVLEIGCGQGDTTVVLADTVGESGHVTAIDIAPPDYGAPFTLGEAHERINQSELGARIDFHLETDFLEMNSDKQYDAVVLSHCSWYFHDPAQLLAYFKRIRSISKMLCFAEWDMQFEKITQRGHFCAASILALYSQFTANDGNIQNLFGKSEIGKMIEDAGMKVDLEVRVDAHFLQDGQWEIDYAREVSKEFAAAAVRIQTLIQNYADMLDVEGKNESLDSFVIVAK</sequence>
<evidence type="ECO:0000313" key="3">
    <source>
        <dbReference type="Proteomes" id="UP000031449"/>
    </source>
</evidence>